<dbReference type="Pfam" id="PF00550">
    <property type="entry name" value="PP-binding"/>
    <property type="match status" value="5"/>
</dbReference>
<comment type="similarity">
    <text evidence="6">Belongs to the NRP synthetase family.</text>
</comment>
<dbReference type="InterPro" id="IPR006162">
    <property type="entry name" value="Ppantetheine_attach_site"/>
</dbReference>
<dbReference type="InterPro" id="IPR042099">
    <property type="entry name" value="ANL_N_sf"/>
</dbReference>
<dbReference type="InterPro" id="IPR010071">
    <property type="entry name" value="AA_adenyl_dom"/>
</dbReference>
<keyword evidence="11" id="KW-1185">Reference proteome</keyword>
<dbReference type="Gene3D" id="1.10.1200.10">
    <property type="entry name" value="ACP-like"/>
    <property type="match status" value="5"/>
</dbReference>
<evidence type="ECO:0000256" key="3">
    <source>
        <dbReference type="ARBA" id="ARBA00022553"/>
    </source>
</evidence>
<dbReference type="Pfam" id="PF00501">
    <property type="entry name" value="AMP-binding"/>
    <property type="match status" value="2"/>
</dbReference>
<protein>
    <recommendedName>
        <fullName evidence="7">Nonribosomal peptide synthetase sidC</fullName>
    </recommendedName>
    <alternativeName>
        <fullName evidence="8">Siderophore peptide synthetase C</fullName>
    </alternativeName>
</protein>
<keyword evidence="3" id="KW-0597">Phosphoprotein</keyword>
<dbReference type="FunFam" id="3.30.300.30:FF:000033">
    <property type="entry name" value="Nonribosomal siderophore peptide synthase SidC"/>
    <property type="match status" value="1"/>
</dbReference>
<proteinExistence type="inferred from homology"/>
<dbReference type="GO" id="GO:0031177">
    <property type="term" value="F:phosphopantetheine binding"/>
    <property type="evidence" value="ECO:0007669"/>
    <property type="project" value="InterPro"/>
</dbReference>
<dbReference type="SUPFAM" id="SSF56801">
    <property type="entry name" value="Acetyl-CoA synthetase-like"/>
    <property type="match status" value="3"/>
</dbReference>
<dbReference type="EMBL" id="JAPQKR010000004">
    <property type="protein sequence ID" value="KAJ5218327.1"/>
    <property type="molecule type" value="Genomic_DNA"/>
</dbReference>
<dbReference type="NCBIfam" id="TIGR01733">
    <property type="entry name" value="AA-adenyl-dom"/>
    <property type="match status" value="1"/>
</dbReference>
<dbReference type="Proteomes" id="UP001150904">
    <property type="component" value="Unassembled WGS sequence"/>
</dbReference>
<dbReference type="GO" id="GO:0043041">
    <property type="term" value="P:amino acid activation for nonribosomal peptide biosynthetic process"/>
    <property type="evidence" value="ECO:0007669"/>
    <property type="project" value="TreeGrafter"/>
</dbReference>
<dbReference type="GeneID" id="83174789"/>
<evidence type="ECO:0000256" key="6">
    <source>
        <dbReference type="ARBA" id="ARBA00029454"/>
    </source>
</evidence>
<dbReference type="PANTHER" id="PTHR45527">
    <property type="entry name" value="NONRIBOSOMAL PEPTIDE SYNTHETASE"/>
    <property type="match status" value="1"/>
</dbReference>
<feature type="domain" description="Carrier" evidence="9">
    <location>
        <begin position="2305"/>
        <end position="2379"/>
    </location>
</feature>
<dbReference type="InterPro" id="IPR023213">
    <property type="entry name" value="CAT-like_dom_sf"/>
</dbReference>
<feature type="domain" description="Carrier" evidence="9">
    <location>
        <begin position="3413"/>
        <end position="3486"/>
    </location>
</feature>
<evidence type="ECO:0000256" key="2">
    <source>
        <dbReference type="ARBA" id="ARBA00022450"/>
    </source>
</evidence>
<reference evidence="10" key="2">
    <citation type="journal article" date="2023" name="IMA Fungus">
        <title>Comparative genomic study of the Penicillium genus elucidates a diverse pangenome and 15 lateral gene transfer events.</title>
        <authorList>
            <person name="Petersen C."/>
            <person name="Sorensen T."/>
            <person name="Nielsen M.R."/>
            <person name="Sondergaard T.E."/>
            <person name="Sorensen J.L."/>
            <person name="Fitzpatrick D.A."/>
            <person name="Frisvad J.C."/>
            <person name="Nielsen K.L."/>
        </authorList>
    </citation>
    <scope>NUCLEOTIDE SEQUENCE</scope>
    <source>
        <strain evidence="10">IBT 15544</strain>
    </source>
</reference>
<dbReference type="SMART" id="SM00823">
    <property type="entry name" value="PKS_PP"/>
    <property type="match status" value="5"/>
</dbReference>
<comment type="caution">
    <text evidence="10">The sequence shown here is derived from an EMBL/GenBank/DDBJ whole genome shotgun (WGS) entry which is preliminary data.</text>
</comment>
<dbReference type="FunFam" id="3.40.50.980:FF:000001">
    <property type="entry name" value="Non-ribosomal peptide synthetase"/>
    <property type="match status" value="1"/>
</dbReference>
<accession>A0A9W9TD24</accession>
<dbReference type="Gene3D" id="3.30.300.30">
    <property type="match status" value="2"/>
</dbReference>
<feature type="domain" description="Carrier" evidence="9">
    <location>
        <begin position="2864"/>
        <end position="2937"/>
    </location>
</feature>
<dbReference type="Pfam" id="PF00668">
    <property type="entry name" value="Condensation"/>
    <property type="match status" value="5"/>
</dbReference>
<dbReference type="PROSITE" id="PS00455">
    <property type="entry name" value="AMP_BINDING"/>
    <property type="match status" value="1"/>
</dbReference>
<evidence type="ECO:0000256" key="8">
    <source>
        <dbReference type="ARBA" id="ARBA00078302"/>
    </source>
</evidence>
<reference evidence="10" key="1">
    <citation type="submission" date="2022-12" db="EMBL/GenBank/DDBJ databases">
        <authorList>
            <person name="Petersen C."/>
        </authorList>
    </citation>
    <scope>NUCLEOTIDE SEQUENCE</scope>
    <source>
        <strain evidence="10">IBT 15544</strain>
    </source>
</reference>
<dbReference type="InterPro" id="IPR020845">
    <property type="entry name" value="AMP-binding_CS"/>
</dbReference>
<evidence type="ECO:0000256" key="4">
    <source>
        <dbReference type="ARBA" id="ARBA00022598"/>
    </source>
</evidence>
<evidence type="ECO:0000256" key="1">
    <source>
        <dbReference type="ARBA" id="ARBA00004924"/>
    </source>
</evidence>
<dbReference type="GO" id="GO:0031169">
    <property type="term" value="P:ferrichrome biosynthetic process"/>
    <property type="evidence" value="ECO:0007669"/>
    <property type="project" value="UniProtKB-ARBA"/>
</dbReference>
<dbReference type="GO" id="GO:0016874">
    <property type="term" value="F:ligase activity"/>
    <property type="evidence" value="ECO:0007669"/>
    <property type="project" value="UniProtKB-KW"/>
</dbReference>
<dbReference type="RefSeq" id="XP_058312900.1">
    <property type="nucleotide sequence ID" value="XM_058447489.1"/>
</dbReference>
<dbReference type="InterPro" id="IPR001242">
    <property type="entry name" value="Condensation_dom"/>
</dbReference>
<dbReference type="CDD" id="cd05918">
    <property type="entry name" value="A_NRPS_SidN3_like"/>
    <property type="match status" value="1"/>
</dbReference>
<dbReference type="InterPro" id="IPR000873">
    <property type="entry name" value="AMP-dep_synth/lig_dom"/>
</dbReference>
<name>A0A9W9TD24_9EURO</name>
<dbReference type="SUPFAM" id="SSF47336">
    <property type="entry name" value="ACP-like"/>
    <property type="match status" value="5"/>
</dbReference>
<feature type="domain" description="Carrier" evidence="9">
    <location>
        <begin position="1230"/>
        <end position="1303"/>
    </location>
</feature>
<organism evidence="10 11">
    <name type="scientific">Penicillium cinerascens</name>
    <dbReference type="NCBI Taxonomy" id="70096"/>
    <lineage>
        <taxon>Eukaryota</taxon>
        <taxon>Fungi</taxon>
        <taxon>Dikarya</taxon>
        <taxon>Ascomycota</taxon>
        <taxon>Pezizomycotina</taxon>
        <taxon>Eurotiomycetes</taxon>
        <taxon>Eurotiomycetidae</taxon>
        <taxon>Eurotiales</taxon>
        <taxon>Aspergillaceae</taxon>
        <taxon>Penicillium</taxon>
    </lineage>
</organism>
<dbReference type="GO" id="GO:0005737">
    <property type="term" value="C:cytoplasm"/>
    <property type="evidence" value="ECO:0007669"/>
    <property type="project" value="TreeGrafter"/>
</dbReference>
<evidence type="ECO:0000256" key="7">
    <source>
        <dbReference type="ARBA" id="ARBA00067294"/>
    </source>
</evidence>
<evidence type="ECO:0000259" key="9">
    <source>
        <dbReference type="PROSITE" id="PS50075"/>
    </source>
</evidence>
<dbReference type="PANTHER" id="PTHR45527:SF1">
    <property type="entry name" value="FATTY ACID SYNTHASE"/>
    <property type="match status" value="1"/>
</dbReference>
<dbReference type="SUPFAM" id="SSF52777">
    <property type="entry name" value="CoA-dependent acyltransferases"/>
    <property type="match status" value="10"/>
</dbReference>
<feature type="domain" description="Carrier" evidence="9">
    <location>
        <begin position="666"/>
        <end position="743"/>
    </location>
</feature>
<dbReference type="FunFam" id="3.40.50.12780:FF:000024">
    <property type="entry name" value="Nonribosomal siderophore peptide synthase SidC"/>
    <property type="match status" value="1"/>
</dbReference>
<dbReference type="Gene3D" id="2.30.38.10">
    <property type="entry name" value="Luciferase, Domain 3"/>
    <property type="match status" value="1"/>
</dbReference>
<dbReference type="GO" id="GO:0010106">
    <property type="term" value="P:cellular response to iron ion starvation"/>
    <property type="evidence" value="ECO:0007669"/>
    <property type="project" value="UniProtKB-ARBA"/>
</dbReference>
<dbReference type="InterPro" id="IPR036736">
    <property type="entry name" value="ACP-like_sf"/>
</dbReference>
<dbReference type="PROSITE" id="PS00012">
    <property type="entry name" value="PHOSPHOPANTETHEINE"/>
    <property type="match status" value="3"/>
</dbReference>
<dbReference type="Gene3D" id="3.30.559.30">
    <property type="entry name" value="Nonribosomal peptide synthetase, condensation domain"/>
    <property type="match status" value="5"/>
</dbReference>
<dbReference type="PROSITE" id="PS50075">
    <property type="entry name" value="CARRIER"/>
    <property type="match status" value="5"/>
</dbReference>
<gene>
    <name evidence="10" type="ORF">N7498_000426</name>
</gene>
<dbReference type="InterPro" id="IPR009081">
    <property type="entry name" value="PP-bd_ACP"/>
</dbReference>
<dbReference type="OrthoDB" id="416786at2759"/>
<comment type="pathway">
    <text evidence="1">Siderophore biosynthesis.</text>
</comment>
<dbReference type="Gene3D" id="3.30.559.10">
    <property type="entry name" value="Chloramphenicol acetyltransferase-like domain"/>
    <property type="match status" value="5"/>
</dbReference>
<dbReference type="CDD" id="cd19542">
    <property type="entry name" value="CT_NRPS-like"/>
    <property type="match status" value="2"/>
</dbReference>
<dbReference type="Gene3D" id="3.40.50.12780">
    <property type="entry name" value="N-terminal domain of ligase-like"/>
    <property type="match status" value="2"/>
</dbReference>
<evidence type="ECO:0000256" key="5">
    <source>
        <dbReference type="ARBA" id="ARBA00022737"/>
    </source>
</evidence>
<keyword evidence="5" id="KW-0677">Repeat</keyword>
<keyword evidence="4" id="KW-0436">Ligase</keyword>
<evidence type="ECO:0000313" key="10">
    <source>
        <dbReference type="EMBL" id="KAJ5218327.1"/>
    </source>
</evidence>
<dbReference type="InterPro" id="IPR045851">
    <property type="entry name" value="AMP-bd_C_sf"/>
</dbReference>
<evidence type="ECO:0000313" key="11">
    <source>
        <dbReference type="Proteomes" id="UP001150904"/>
    </source>
</evidence>
<sequence>MDTAFLQQLGEQLKHTVQEQVAKSGIQVTLSTAELPALSISNPSPCILPGPQLLHELALSGANDSHPAIEFLAADGNIRCLSYRSLDRLSSKLAAQIISASAPRVNHARKFVVPVLLPQSMELYISQLAILKAGGAFCPLNIDAPPDRIEFILQDVAASVVITQDALAARVPQDEHLAVIKVDGIEMNETNDTGVIEPVVDCPPSGLAYVMYTSGSTGRPKGVGVSHLAATQSLLAHNDLIPHFNRFLQFASPTFDVSVFEIFFPFMRGATLIGSDREQMLLDISHVMTEMKVDGAELTPTVAGELLRTRAAAPFLRVLLTIGEMLTKHVVEEFGQSEDSVGILHGMYGPTEAAIHCTAATHFSATSRVNLIGEPFKTVSAFVMSMESDDKSTPDLQPLPLGQIGELVVGGPQLADGYINRPEENAKAFIDSPEYGRLYRTGDKARMLPSGEIECFGHLPIKDTFAMIVTDQNATSLLPRGSYGELCFGGNHIANVLPDTKIPDTAKFVEHPKFGRLYMTGDYGRLLADGSIVLLPSRDQLKLHGQCIDLNEVDRAILSSDFVENACSIIWSNPSTSQQQLATLWIPSVKTSDSLQLESLTNRLFSEISTKLPPSEIPSLLVSVNEIPMTEAHRRDDANILQKLGQLSPEDLGAFSRKLDMAQVDDPLTDIESIIAGALSAVTGAGHQHIHKHTSFYKLGLDSLSAISFSRRLQEAGCGRIPVSTILRYSSVAQLTAVVPGLTNGHKSAQPPVEETTPIFNNSFIHAVKLEFDTTDVSVDRVYPCTPLQEAMLATDSDVGSAYFNHLLLRVNTDIDVLKKAWSQMLQRHDILRTCFKSTNDKQFAFAQVVLNDAGLPWVQIEIPDDLDQHVEKRKSEFESQSPINGNLPYSLTVFMGSASQSAHLLLSIHHALYDGEGISQLLHELQLFLAGQDLPAPTQFHRFIDYMVSASSDASDQYWDRYLSGVSPSLISTPEHAKSPVDQSASHQTNIDLKSPLSSFKQRCKELSVTPLNVFHAAWARLLSLHVDSSDVCFGNVFSCRTVPIEGANQIVGPCFNTLPIRIKFSSHSTNADILKLSQKHNSDILPHQLSPLRRIQRRVLQGGSRLFDTLVILQTSNTELDPRYWELLRDEGNMGLPLICEVVPDESSNTIHIRLHFQVSHLGREVAEKLARDFMALIEHTTQYPSAQASDKQLIGKITLQNFETKKSSQVNSIQMSSTKPEPIRAWSYQEEALREMLCKFSGVDPETVTLHTTIFQLGLDSINAVQISGTLRRLGYKISTGDILEAASVEKIASLLETSEKGNKEDEFDFSSFENKHLQPICDQLGVSAQTVQSLRPCTPVQNGMLALFTHSLGNMYFNKMALKSKIPLDKVLLKKAWSKVAAHHEMLRTGFVQLHDQQYPFAMITYRETLDVPWREISNSISNGSVQEKRVLENLHRPPWEVSVEPGEQVDTVHFAALHAIYDAQSLASIFSDVMAAYEGKILNKPAPISATLGPILIESQKQIEDGQEFWQGLASEVHSSKFPDLHPIRIERKELLESSIRCSQPLKTLEGRCRELGVTLQAAAQASWARLLAAYTGEQNVVFGTVFSGRNLSAASQEAVFPCLVTVTSPSRIEGSNRELLDRTLKQNSSLIKNQFTPLAQIQRWLGSDEPLFDTLFVYQKFSSKSEHPEAWDVVDEETKIDYPVSIELVPQSTDLEIRISYRGDLVPEEQAMTLLGQYDKLLEQTVFSPDSSSNDYLCLGNDLLSVTPAKERSIPTSVSLLHQFVEENAQKIPEKAAFEFATGSTADSLQKKTWSYHEFNEDGNRVAHFLQDKGITPGGMIAICFDKCPEASIAILGILKAGCAYLAIDPGAPISRKQFILEDSGTKILLCNQARKMELEGLSGIDVQALDEPGLFEGLSSAQPVLLREIRPDDTCYCLYTSGTTGTPKGCEITHDNAVQAMLAFQRLFSPHWDKDSRWLQFASFHFDVSVLEQYWSWSVGICVTSCPRDLLFEDLPGTIQKLQITHIDLTPSLARLVHPDEVPSLCRGVFITGGEALKQEILDAWGKHGVIYNGYGPTEVTIGCTMLPRMRANDKPSNIGPQFDNVGSYVFRPGTSTPVVRGGLGELCVSGPLVGKGYLNRAELTKERFQMLPEYGDRIYRTGDLVRILHDGSFQFLGRIDDQVKLRGQRLEIGEINEVIKQATPELNEVATMVIKHPRQSKDQLVSFITKVGVDKKSRNVQVCTNENDRALLSTIKAACHTHLPGYMVPTHIIPMTRFPLSANNKAEMKVLKGIYQELSLDELQKLTSMTVDRCKKSEHEEEIISILAKFIGSTDGAISSWSSIYELGLDSISVISFSRSLREAGFSQAQPSLIMKHPTVARMASALQTSAAPSVSLKNLHRNAKQNMEAFAHRHSHSVIEKIGVVDSDVEQIAPCTPLQEGIIYHFLSSTTPLYCSSFTFEIASQVDLDRLKTAWSQAQDQVQILRARFAPTPDGYAQVVLKKSVLPWFQTKVTAEQEIGISHRKQLEKWISGLGDLSTQLWEVGVVSSPEKSVMSLNIFHALYDGNSLALLLELVAHIYLDNQMALEHPPEFLDVLHLGPLCKDPSEQEFWKEQLANCQNRALPKSDHESNSPVLESIQIDSTEHLDRLRKSLNVTEQAVLHTCWLLTLHHHYSFIPSIGIIASGRTIDVPGIANVVGPLFNTIPSNVQLRGLKSWSDIAHRCHEYHVSTIPYQYTALRDISKWLGKNPDERLFESLFVFQKENTKSESSRDSLWHPLVSEAQHEYPLAFEIVRNGNESLTTTLAAKGHVLSLESAQQILVAFKRILSEFAENPEQELPYMNGFVEEHQVQTNGQVEMPKETPNHPGNDSFQWTPQACTIRDVIATLAGVDAHSIGEETSIFEVGLDSIDAIKLSSRLSKLSIKLPVSAIMRYRNVKSMAGQLTETNHNEQNGTYPMLRQMERTLKDFLEREGLVPQGASRIQPATPIQEAMMAEMSASKYHHYYNHDVLKIEPHVDFTKLQEAWKAVVKAHPILRTSFVEIWDPEIPVSYAQVIHSEDTFDFQTVQLKGESVDSIIETQRARAVSELAGKPLLTVTSAVDGEDRYLVLSIAHALYDGWSINLLHEDVARSYAGEECARPPPDAILEQIIASSSERALKFWRATLSNCTPVAFPSGKGIEEGSQVVHRAEQPLSVPFEEAEAFCKRNAVTMQALMVSCWSLVLATYVKKLDVVFGLVLSGRNVADSENVMFPTMNTAAMRVILHGTRRELVKYVQETLLEMSEHQHFPLRRARPDTRSQQLFDTLFIYQKRPSETSPTSTLYKSTGGASDVEYPVCAEVEGVGADLVARVACSGHVLGENDTLVLLGQIGQVLSSIVDEPAQQTVGFEGDTMSVCGTSFTQDVSTQVIQNGTIHKAASRKDWTSLESKIRNVLSIVSGVPEDSIGREANIFQLGLDSISAIKVAALLKKQSVKLAVSDMLRAGTLENMAIAVNNHHAELTPTEIASSLEKSLEGIELNPLLQSYGIELDQVEIAMPATAGQTYFLAMHTLNPSVFYPEFHYLASTQVNTDILDSAWARLSELTPMLRTVFVTTNKEQHLPYVQAVLKHVHNPVVWHHNVDELFAPNTRQPLGAPPATLHACHTSKGTVLALQIHHALYDAVSLPSMMDRLAYLCRLDTSESEFDVHNLSRLVAFQRLHSPMDVRRQFWQKYLGAISIDGAKAKRQGNFGVIQQNYRPGLVSNMSRVEIAAQKQGLGVQSIFLAVYARVHAEVLAAADADSKEIPRQLVIGLYLANRSHDTEGLSELMAPTVNIVPLRLDNKLSHDHESLFVAARKIQDDINEISMVEHSGVSLVEIAEWTGVRISTCVNFLRLPELESADAAASATDRVVFKSLGHDELASLRLSSLGQSDQSQINGGSAASLSSAPTVHAATSTAAIQDIFMPTIDVEAAIRDARLDFGIFAPEARLDHSTAEQMIEKVQQEMTVLVQTSNLI</sequence>
<keyword evidence="2" id="KW-0596">Phosphopantetheine</keyword>
<dbReference type="InterPro" id="IPR020806">
    <property type="entry name" value="PKS_PP-bd"/>
</dbReference>